<organism evidence="1 2">
    <name type="scientific">Tranquillimonas rosea</name>
    <dbReference type="NCBI Taxonomy" id="641238"/>
    <lineage>
        <taxon>Bacteria</taxon>
        <taxon>Pseudomonadati</taxon>
        <taxon>Pseudomonadota</taxon>
        <taxon>Alphaproteobacteria</taxon>
        <taxon>Rhodobacterales</taxon>
        <taxon>Roseobacteraceae</taxon>
        <taxon>Tranquillimonas</taxon>
    </lineage>
</organism>
<accession>A0A1H9SM77</accession>
<gene>
    <name evidence="1" type="ORF">SAMN04490244_103285</name>
</gene>
<reference evidence="1 2" key="1">
    <citation type="submission" date="2016-10" db="EMBL/GenBank/DDBJ databases">
        <authorList>
            <person name="de Groot N.N."/>
        </authorList>
    </citation>
    <scope>NUCLEOTIDE SEQUENCE [LARGE SCALE GENOMIC DNA]</scope>
    <source>
        <strain evidence="1 2">DSM 23042</strain>
    </source>
</reference>
<dbReference type="Gene3D" id="3.20.20.70">
    <property type="entry name" value="Aldolase class I"/>
    <property type="match status" value="1"/>
</dbReference>
<dbReference type="InterPro" id="IPR013785">
    <property type="entry name" value="Aldolase_TIM"/>
</dbReference>
<dbReference type="AlphaFoldDB" id="A0A1H9SM77"/>
<dbReference type="InterPro" id="IPR015813">
    <property type="entry name" value="Pyrv/PenolPyrv_kinase-like_dom"/>
</dbReference>
<evidence type="ECO:0000313" key="2">
    <source>
        <dbReference type="Proteomes" id="UP000198885"/>
    </source>
</evidence>
<keyword evidence="1" id="KW-0378">Hydrolase</keyword>
<keyword evidence="1" id="KW-0670">Pyruvate</keyword>
<sequence>MPEALLTAPAPLPAEDMAPVVSLLLPSSGGAEDLLAQLGRGAAPALGLFLADPNLVPARLVRMLERLGVGWVCNLPSVGQHEHEFRRYLSEVDLDHDREMRVLARLRAAGISTIATVSATRDVAGARAGDPSALLVVPPVPDFADAPPDLDRRRGLERAVRDAAKGYPVIGLRAADEDGEGLDAALLPPEPVSR</sequence>
<dbReference type="GO" id="GO:0016787">
    <property type="term" value="F:hydrolase activity"/>
    <property type="evidence" value="ECO:0007669"/>
    <property type="project" value="UniProtKB-KW"/>
</dbReference>
<name>A0A1H9SM77_9RHOB</name>
<dbReference type="SUPFAM" id="SSF51621">
    <property type="entry name" value="Phosphoenolpyruvate/pyruvate domain"/>
    <property type="match status" value="1"/>
</dbReference>
<evidence type="ECO:0000313" key="1">
    <source>
        <dbReference type="EMBL" id="SER86096.1"/>
    </source>
</evidence>
<dbReference type="EMBL" id="FOGU01000003">
    <property type="protein sequence ID" value="SER86096.1"/>
    <property type="molecule type" value="Genomic_DNA"/>
</dbReference>
<protein>
    <submittedName>
        <fullName evidence="1">Phosphoenolpyruvate hydrolase-like</fullName>
    </submittedName>
</protein>
<proteinExistence type="predicted"/>
<dbReference type="Proteomes" id="UP000198885">
    <property type="component" value="Unassembled WGS sequence"/>
</dbReference>
<keyword evidence="2" id="KW-1185">Reference proteome</keyword>